<dbReference type="InterPro" id="IPR036873">
    <property type="entry name" value="Rhodanese-like_dom_sf"/>
</dbReference>
<name>A0A1I1JEF2_9GAMM</name>
<reference evidence="4" key="1">
    <citation type="submission" date="2016-10" db="EMBL/GenBank/DDBJ databases">
        <authorList>
            <person name="Varghese N."/>
            <person name="Submissions S."/>
        </authorList>
    </citation>
    <scope>NUCLEOTIDE SEQUENCE [LARGE SCALE GENOMIC DNA]</scope>
    <source>
        <strain evidence="4">DSM 23439</strain>
    </source>
</reference>
<keyword evidence="1" id="KW-0812">Transmembrane</keyword>
<dbReference type="Proteomes" id="UP000199046">
    <property type="component" value="Unassembled WGS sequence"/>
</dbReference>
<keyword evidence="1" id="KW-1133">Transmembrane helix</keyword>
<evidence type="ECO:0000259" key="2">
    <source>
        <dbReference type="PROSITE" id="PS50206"/>
    </source>
</evidence>
<accession>A0A1I1JEF2</accession>
<gene>
    <name evidence="3" type="ORF">SAMN05421848_1473</name>
</gene>
<dbReference type="InterPro" id="IPR050229">
    <property type="entry name" value="GlpE_sulfurtransferase"/>
</dbReference>
<dbReference type="SUPFAM" id="SSF52821">
    <property type="entry name" value="Rhodanese/Cell cycle control phosphatase"/>
    <property type="match status" value="1"/>
</dbReference>
<feature type="domain" description="Rhodanese" evidence="2">
    <location>
        <begin position="65"/>
        <end position="155"/>
    </location>
</feature>
<dbReference type="InterPro" id="IPR001763">
    <property type="entry name" value="Rhodanese-like_dom"/>
</dbReference>
<dbReference type="PANTHER" id="PTHR43031:SF18">
    <property type="entry name" value="RHODANESE-RELATED SULFURTRANSFERASES"/>
    <property type="match status" value="1"/>
</dbReference>
<feature type="transmembrane region" description="Helical" evidence="1">
    <location>
        <begin position="24"/>
        <end position="45"/>
    </location>
</feature>
<dbReference type="STRING" id="402385.SAMN05421848_1473"/>
<keyword evidence="3" id="KW-0808">Transferase</keyword>
<dbReference type="AlphaFoldDB" id="A0A1I1JEF2"/>
<dbReference type="CDD" id="cd00158">
    <property type="entry name" value="RHOD"/>
    <property type="match status" value="1"/>
</dbReference>
<keyword evidence="1" id="KW-0472">Membrane</keyword>
<protein>
    <submittedName>
        <fullName evidence="3">Rhodanese-related sulfurtransferase</fullName>
    </submittedName>
</protein>
<dbReference type="Pfam" id="PF00581">
    <property type="entry name" value="Rhodanese"/>
    <property type="match status" value="1"/>
</dbReference>
<proteinExistence type="predicted"/>
<dbReference type="PROSITE" id="PS50206">
    <property type="entry name" value="RHODANESE_3"/>
    <property type="match status" value="1"/>
</dbReference>
<dbReference type="SMART" id="SM00450">
    <property type="entry name" value="RHOD"/>
    <property type="match status" value="1"/>
</dbReference>
<dbReference type="EMBL" id="FOLY01000003">
    <property type="protein sequence ID" value="SFC46362.1"/>
    <property type="molecule type" value="Genomic_DNA"/>
</dbReference>
<dbReference type="Gene3D" id="3.40.250.10">
    <property type="entry name" value="Rhodanese-like domain"/>
    <property type="match status" value="1"/>
</dbReference>
<evidence type="ECO:0000313" key="4">
    <source>
        <dbReference type="Proteomes" id="UP000199046"/>
    </source>
</evidence>
<dbReference type="PANTHER" id="PTHR43031">
    <property type="entry name" value="FAD-DEPENDENT OXIDOREDUCTASE"/>
    <property type="match status" value="1"/>
</dbReference>
<organism evidence="3 4">
    <name type="scientific">Kushneria avicenniae</name>
    <dbReference type="NCBI Taxonomy" id="402385"/>
    <lineage>
        <taxon>Bacteria</taxon>
        <taxon>Pseudomonadati</taxon>
        <taxon>Pseudomonadota</taxon>
        <taxon>Gammaproteobacteria</taxon>
        <taxon>Oceanospirillales</taxon>
        <taxon>Halomonadaceae</taxon>
        <taxon>Kushneria</taxon>
    </lineage>
</organism>
<evidence type="ECO:0000256" key="1">
    <source>
        <dbReference type="SAM" id="Phobius"/>
    </source>
</evidence>
<keyword evidence="4" id="KW-1185">Reference proteome</keyword>
<sequence>MTVRRAILNDRGQDISMIDQLLEFAQNHLLLVGAFVVVLLAWLAFESRRSATGGVTSGEATNLINREDAMVLDVREIKEFKAGHIAGAINVPADKLDNNMQRLEKHKDKPIIVVDKMGQHSGGVVTKLHKAGYSGARRLKGGHSQWVADSLPVVTR</sequence>
<dbReference type="GO" id="GO:0016740">
    <property type="term" value="F:transferase activity"/>
    <property type="evidence" value="ECO:0007669"/>
    <property type="project" value="UniProtKB-KW"/>
</dbReference>
<evidence type="ECO:0000313" key="3">
    <source>
        <dbReference type="EMBL" id="SFC46362.1"/>
    </source>
</evidence>